<evidence type="ECO:0000256" key="4">
    <source>
        <dbReference type="ARBA" id="ARBA00022475"/>
    </source>
</evidence>
<evidence type="ECO:0000256" key="5">
    <source>
        <dbReference type="ARBA" id="ARBA00022692"/>
    </source>
</evidence>
<evidence type="ECO:0000256" key="6">
    <source>
        <dbReference type="ARBA" id="ARBA00022989"/>
    </source>
</evidence>
<comment type="caution">
    <text evidence="10">The sequence shown here is derived from an EMBL/GenBank/DDBJ whole genome shotgun (WGS) entry which is preliminary data.</text>
</comment>
<feature type="transmembrane region" description="Helical" evidence="9">
    <location>
        <begin position="111"/>
        <end position="131"/>
    </location>
</feature>
<comment type="similarity">
    <text evidence="2 8">Belongs to the nucleobase:cation symporter-2 (NCS2) (TC 2.A.40) family. Azg-like subfamily.</text>
</comment>
<dbReference type="InterPro" id="IPR045018">
    <property type="entry name" value="Azg-like"/>
</dbReference>
<evidence type="ECO:0000313" key="11">
    <source>
        <dbReference type="Proteomes" id="UP000563523"/>
    </source>
</evidence>
<feature type="transmembrane region" description="Helical" evidence="9">
    <location>
        <begin position="341"/>
        <end position="368"/>
    </location>
</feature>
<evidence type="ECO:0000256" key="8">
    <source>
        <dbReference type="PIRNR" id="PIRNR005353"/>
    </source>
</evidence>
<keyword evidence="11" id="KW-1185">Reference proteome</keyword>
<dbReference type="Pfam" id="PF00860">
    <property type="entry name" value="Xan_ur_permease"/>
    <property type="match status" value="1"/>
</dbReference>
<feature type="transmembrane region" description="Helical" evidence="9">
    <location>
        <begin position="388"/>
        <end position="417"/>
    </location>
</feature>
<evidence type="ECO:0000256" key="9">
    <source>
        <dbReference type="SAM" id="Phobius"/>
    </source>
</evidence>
<keyword evidence="7 8" id="KW-0472">Membrane</keyword>
<keyword evidence="6 8" id="KW-1133">Transmembrane helix</keyword>
<protein>
    <submittedName>
        <fullName evidence="10">NCS2 family permease</fullName>
    </submittedName>
</protein>
<evidence type="ECO:0000256" key="2">
    <source>
        <dbReference type="ARBA" id="ARBA00005697"/>
    </source>
</evidence>
<feature type="transmembrane region" description="Helical" evidence="9">
    <location>
        <begin position="429"/>
        <end position="448"/>
    </location>
</feature>
<dbReference type="Proteomes" id="UP000563523">
    <property type="component" value="Unassembled WGS sequence"/>
</dbReference>
<evidence type="ECO:0000256" key="1">
    <source>
        <dbReference type="ARBA" id="ARBA00004651"/>
    </source>
</evidence>
<keyword evidence="5 8" id="KW-0812">Transmembrane</keyword>
<dbReference type="PANTHER" id="PTHR43337:SF11">
    <property type="entry name" value="GUANINE_HYPOXANTHINE PERMEASE PBUG"/>
    <property type="match status" value="1"/>
</dbReference>
<dbReference type="PANTHER" id="PTHR43337">
    <property type="entry name" value="XANTHINE/URACIL PERMEASE C887.17-RELATED"/>
    <property type="match status" value="1"/>
</dbReference>
<accession>A0A850QWR9</accession>
<dbReference type="RefSeq" id="WP_176942424.1">
    <property type="nucleotide sequence ID" value="NZ_JABZEC010000003.1"/>
</dbReference>
<dbReference type="AlphaFoldDB" id="A0A850QWR9"/>
<feature type="transmembrane region" description="Helical" evidence="9">
    <location>
        <begin position="183"/>
        <end position="200"/>
    </location>
</feature>
<dbReference type="InterPro" id="IPR006043">
    <property type="entry name" value="NCS2"/>
</dbReference>
<dbReference type="EMBL" id="JABZEC010000003">
    <property type="protein sequence ID" value="NVY96254.1"/>
    <property type="molecule type" value="Genomic_DNA"/>
</dbReference>
<feature type="transmembrane region" description="Helical" evidence="9">
    <location>
        <begin position="60"/>
        <end position="80"/>
    </location>
</feature>
<feature type="transmembrane region" description="Helical" evidence="9">
    <location>
        <begin position="143"/>
        <end position="163"/>
    </location>
</feature>
<sequence length="449" mass="47583">MGNHPTAAKKESKLDHFFELTQNKTNVRREVMAGLTTFIAMSYILFVNPNTLGATGMPKGAIFVATALSAIIGCLMTAFFANYPIAIAPSLGSNAFFAYTVVLGMKVSWPTALAGVFVASLIFLVVTLFKVREKIINNIPSDLKSAIAAGIGLFVAFVGLQNGGLVQTNKSTLLTITNFQDPTVWLTVFGLVLTLILLAMKVPGNMLLGMAGTSILGIMTGLIKLPTAIVAPIPSLEPTFGQALTHLDAVFTPQMLTVILIFFLVAFFDTTGTVVGLAEQAGFIKRGENVPPRVGKVLLSDATAMIGSSVLGSSPTAAYVESSTGIAAGGRTGLTSLTVGVFFTISLFFSPLLAVVTSQVTAPIMIIVGSFMVKSLGNIDWSKFESAFPAFVTIVGMPLFYDISYGFAFGVMSYVIIQVAQGQAKKVHPVMYIAFLVFLVMLVALNQAH</sequence>
<evidence type="ECO:0000256" key="3">
    <source>
        <dbReference type="ARBA" id="ARBA00022448"/>
    </source>
</evidence>
<dbReference type="InterPro" id="IPR026033">
    <property type="entry name" value="Azg-like_bact_archaea"/>
</dbReference>
<gene>
    <name evidence="10" type="ORF">HU830_03555</name>
</gene>
<dbReference type="PIRSF" id="PIRSF005353">
    <property type="entry name" value="PbuG"/>
    <property type="match status" value="1"/>
</dbReference>
<keyword evidence="4 8" id="KW-1003">Cell membrane</keyword>
<proteinExistence type="inferred from homology"/>
<feature type="transmembrane region" description="Helical" evidence="9">
    <location>
        <begin position="207"/>
        <end position="234"/>
    </location>
</feature>
<feature type="transmembrane region" description="Helical" evidence="9">
    <location>
        <begin position="31"/>
        <end position="48"/>
    </location>
</feature>
<feature type="transmembrane region" description="Helical" evidence="9">
    <location>
        <begin position="254"/>
        <end position="278"/>
    </location>
</feature>
<keyword evidence="3 8" id="KW-0813">Transport</keyword>
<reference evidence="10 11" key="1">
    <citation type="submission" date="2020-06" db="EMBL/GenBank/DDBJ databases">
        <authorList>
            <person name="Kang J."/>
        </authorList>
    </citation>
    <scope>NUCLEOTIDE SEQUENCE [LARGE SCALE GENOMIC DNA]</scope>
    <source>
        <strain evidence="10 11">DCY120</strain>
    </source>
</reference>
<dbReference type="GO" id="GO:0005886">
    <property type="term" value="C:plasma membrane"/>
    <property type="evidence" value="ECO:0007669"/>
    <property type="project" value="UniProtKB-SubCell"/>
</dbReference>
<name>A0A850QWR9_9LACO</name>
<evidence type="ECO:0000256" key="7">
    <source>
        <dbReference type="ARBA" id="ARBA00023136"/>
    </source>
</evidence>
<organism evidence="10 11">
    <name type="scientific">Bombilactobacillus apium</name>
    <dbReference type="NCBI Taxonomy" id="2675299"/>
    <lineage>
        <taxon>Bacteria</taxon>
        <taxon>Bacillati</taxon>
        <taxon>Bacillota</taxon>
        <taxon>Bacilli</taxon>
        <taxon>Lactobacillales</taxon>
        <taxon>Lactobacillaceae</taxon>
        <taxon>Bombilactobacillus</taxon>
    </lineage>
</organism>
<dbReference type="GO" id="GO:0005345">
    <property type="term" value="F:purine nucleobase transmembrane transporter activity"/>
    <property type="evidence" value="ECO:0007669"/>
    <property type="project" value="TreeGrafter"/>
</dbReference>
<comment type="subcellular location">
    <subcellularLocation>
        <location evidence="1 8">Cell membrane</location>
        <topology evidence="1 8">Multi-pass membrane protein</topology>
    </subcellularLocation>
</comment>
<evidence type="ECO:0000313" key="10">
    <source>
        <dbReference type="EMBL" id="NVY96254.1"/>
    </source>
</evidence>